<gene>
    <name evidence="1" type="ORF">SAMN05421879_104186</name>
</gene>
<name>A0A285VM39_9MICO</name>
<dbReference type="PANTHER" id="PTHR43393:SF3">
    <property type="entry name" value="LYSINE DECARBOXYLASE-LIKE PROTEIN"/>
    <property type="match status" value="1"/>
</dbReference>
<organism evidence="1 2">
    <name type="scientific">Ornithinimicrobium cerasi</name>
    <dbReference type="NCBI Taxonomy" id="2248773"/>
    <lineage>
        <taxon>Bacteria</taxon>
        <taxon>Bacillati</taxon>
        <taxon>Actinomycetota</taxon>
        <taxon>Actinomycetes</taxon>
        <taxon>Micrococcales</taxon>
        <taxon>Ornithinimicrobiaceae</taxon>
        <taxon>Ornithinimicrobium</taxon>
    </lineage>
</organism>
<accession>A0A285VM39</accession>
<dbReference type="InterPro" id="IPR041164">
    <property type="entry name" value="LDcluster4"/>
</dbReference>
<keyword evidence="2" id="KW-1185">Reference proteome</keyword>
<dbReference type="STRING" id="1122622.GCA_000421185_00887"/>
<dbReference type="EMBL" id="OBQK01000004">
    <property type="protein sequence ID" value="SOC55129.1"/>
    <property type="molecule type" value="Genomic_DNA"/>
</dbReference>
<dbReference type="AlphaFoldDB" id="A0A285VM39"/>
<dbReference type="Proteomes" id="UP000219688">
    <property type="component" value="Unassembled WGS sequence"/>
</dbReference>
<sequence>MPSLQRPVSARVSAVPVGWRPSQEVRYPRAESLAAAAGREVEDEATWASLLRSPAPLRGLRLQGLDLRRDRELLLSRDDLGGIVVLGGRLDEQVEDHLRAHGAIVFPADHRAPVDPYRARLYTPQELYAGLAEDGYDATVDARAYRWFEDATVRHDAYVTALRAIHDDAMSDALTALVQGRRVVGVMGGHALRRGTDEFAAAALLGHRVAEAGSLVVTGGGPGAMEAANLGAWACDEVVLADALHAVARVPDFAPDIAAWVLPALEARSRSGDVPQLRSLGIPTWYYGHEPPNAFAQLVAKFFSNALREDLLLAHSRDGLVVLPGAAGTVQEVLQMATRLYYEVDLVDRPLPPVVLVGRHHWTDHLPVWPLLQALGRGRRMGGALQLVDTVDEAAALVADTVCPQAPLPDPRRPVGVASVVGNAPAREDPP</sequence>
<dbReference type="GO" id="GO:0005829">
    <property type="term" value="C:cytosol"/>
    <property type="evidence" value="ECO:0007669"/>
    <property type="project" value="TreeGrafter"/>
</dbReference>
<evidence type="ECO:0000313" key="1">
    <source>
        <dbReference type="EMBL" id="SOC55129.1"/>
    </source>
</evidence>
<dbReference type="Gene3D" id="3.40.50.450">
    <property type="match status" value="1"/>
</dbReference>
<dbReference type="Pfam" id="PF18306">
    <property type="entry name" value="LDcluster4"/>
    <property type="match status" value="1"/>
</dbReference>
<protein>
    <submittedName>
        <fullName evidence="1">Predicted Rossmann fold nucleotide-binding protein</fullName>
    </submittedName>
</protein>
<dbReference type="InterPro" id="IPR052341">
    <property type="entry name" value="LOG_family_nucleotidases"/>
</dbReference>
<dbReference type="PANTHER" id="PTHR43393">
    <property type="entry name" value="CYTOKININ RIBOSIDE 5'-MONOPHOSPHATE PHOSPHORIBOHYDROLASE"/>
    <property type="match status" value="1"/>
</dbReference>
<dbReference type="RefSeq" id="WP_097187818.1">
    <property type="nucleotide sequence ID" value="NZ_OBQK01000004.1"/>
</dbReference>
<evidence type="ECO:0000313" key="2">
    <source>
        <dbReference type="Proteomes" id="UP000219688"/>
    </source>
</evidence>
<dbReference type="SUPFAM" id="SSF102405">
    <property type="entry name" value="MCP/YpsA-like"/>
    <property type="match status" value="1"/>
</dbReference>
<reference evidence="2" key="1">
    <citation type="submission" date="2017-08" db="EMBL/GenBank/DDBJ databases">
        <authorList>
            <person name="Varghese N."/>
            <person name="Submissions S."/>
        </authorList>
    </citation>
    <scope>NUCLEOTIDE SEQUENCE [LARGE SCALE GENOMIC DNA]</scope>
    <source>
        <strain evidence="2">USBA17B2</strain>
    </source>
</reference>
<proteinExistence type="predicted"/>